<reference evidence="2" key="3">
    <citation type="journal article" date="2017" name="Nature">
        <title>Genome sequence of the progenitor of the wheat D genome Aegilops tauschii.</title>
        <authorList>
            <person name="Luo M.C."/>
            <person name="Gu Y.Q."/>
            <person name="Puiu D."/>
            <person name="Wang H."/>
            <person name="Twardziok S.O."/>
            <person name="Deal K.R."/>
            <person name="Huo N."/>
            <person name="Zhu T."/>
            <person name="Wang L."/>
            <person name="Wang Y."/>
            <person name="McGuire P.E."/>
            <person name="Liu S."/>
            <person name="Long H."/>
            <person name="Ramasamy R.K."/>
            <person name="Rodriguez J.C."/>
            <person name="Van S.L."/>
            <person name="Yuan L."/>
            <person name="Wang Z."/>
            <person name="Xia Z."/>
            <person name="Xiao L."/>
            <person name="Anderson O.D."/>
            <person name="Ouyang S."/>
            <person name="Liang Y."/>
            <person name="Zimin A.V."/>
            <person name="Pertea G."/>
            <person name="Qi P."/>
            <person name="Bennetzen J.L."/>
            <person name="Dai X."/>
            <person name="Dawson M.W."/>
            <person name="Muller H.G."/>
            <person name="Kugler K."/>
            <person name="Rivarola-Duarte L."/>
            <person name="Spannagl M."/>
            <person name="Mayer K.F.X."/>
            <person name="Lu F.H."/>
            <person name="Bevan M.W."/>
            <person name="Leroy P."/>
            <person name="Li P."/>
            <person name="You F.M."/>
            <person name="Sun Q."/>
            <person name="Liu Z."/>
            <person name="Lyons E."/>
            <person name="Wicker T."/>
            <person name="Salzberg S.L."/>
            <person name="Devos K.M."/>
            <person name="Dvorak J."/>
        </authorList>
    </citation>
    <scope>NUCLEOTIDE SEQUENCE [LARGE SCALE GENOMIC DNA]</scope>
    <source>
        <strain evidence="2">cv. AL8/78</strain>
    </source>
</reference>
<proteinExistence type="predicted"/>
<feature type="compositionally biased region" description="Basic residues" evidence="1">
    <location>
        <begin position="13"/>
        <end position="31"/>
    </location>
</feature>
<dbReference type="AlphaFoldDB" id="A0A453PXX2"/>
<dbReference type="EnsemblPlants" id="AET6Gv20899600.1">
    <property type="protein sequence ID" value="AET6Gv20899600.1"/>
    <property type="gene ID" value="AET6Gv20899600"/>
</dbReference>
<name>A0A453PXX2_AEGTS</name>
<reference evidence="3" key="1">
    <citation type="journal article" date="2014" name="Science">
        <title>Ancient hybridizations among the ancestral genomes of bread wheat.</title>
        <authorList>
            <consortium name="International Wheat Genome Sequencing Consortium,"/>
            <person name="Marcussen T."/>
            <person name="Sandve S.R."/>
            <person name="Heier L."/>
            <person name="Spannagl M."/>
            <person name="Pfeifer M."/>
            <person name="Jakobsen K.S."/>
            <person name="Wulff B.B."/>
            <person name="Steuernagel B."/>
            <person name="Mayer K.F."/>
            <person name="Olsen O.A."/>
        </authorList>
    </citation>
    <scope>NUCLEOTIDE SEQUENCE [LARGE SCALE GENOMIC DNA]</scope>
    <source>
        <strain evidence="3">cv. AL8/78</strain>
    </source>
</reference>
<protein>
    <submittedName>
        <fullName evidence="2">Uncharacterized protein</fullName>
    </submittedName>
</protein>
<reference evidence="2" key="5">
    <citation type="journal article" date="2021" name="G3 (Bethesda)">
        <title>Aegilops tauschii genome assembly Aet v5.0 features greater sequence contiguity and improved annotation.</title>
        <authorList>
            <person name="Wang L."/>
            <person name="Zhu T."/>
            <person name="Rodriguez J.C."/>
            <person name="Deal K.R."/>
            <person name="Dubcovsky J."/>
            <person name="McGuire P.E."/>
            <person name="Lux T."/>
            <person name="Spannagl M."/>
            <person name="Mayer K.F.X."/>
            <person name="Baldrich P."/>
            <person name="Meyers B.C."/>
            <person name="Huo N."/>
            <person name="Gu Y.Q."/>
            <person name="Zhou H."/>
            <person name="Devos K.M."/>
            <person name="Bennetzen J.L."/>
            <person name="Unver T."/>
            <person name="Budak H."/>
            <person name="Gulick P.J."/>
            <person name="Galiba G."/>
            <person name="Kalapos B."/>
            <person name="Nelson D.R."/>
            <person name="Li P."/>
            <person name="You F.M."/>
            <person name="Luo M.C."/>
            <person name="Dvorak J."/>
        </authorList>
    </citation>
    <scope>NUCLEOTIDE SEQUENCE [LARGE SCALE GENOMIC DNA]</scope>
    <source>
        <strain evidence="2">cv. AL8/78</strain>
    </source>
</reference>
<organism evidence="2 3">
    <name type="scientific">Aegilops tauschii subsp. strangulata</name>
    <name type="common">Goatgrass</name>
    <dbReference type="NCBI Taxonomy" id="200361"/>
    <lineage>
        <taxon>Eukaryota</taxon>
        <taxon>Viridiplantae</taxon>
        <taxon>Streptophyta</taxon>
        <taxon>Embryophyta</taxon>
        <taxon>Tracheophyta</taxon>
        <taxon>Spermatophyta</taxon>
        <taxon>Magnoliopsida</taxon>
        <taxon>Liliopsida</taxon>
        <taxon>Poales</taxon>
        <taxon>Poaceae</taxon>
        <taxon>BOP clade</taxon>
        <taxon>Pooideae</taxon>
        <taxon>Triticodae</taxon>
        <taxon>Triticeae</taxon>
        <taxon>Triticinae</taxon>
        <taxon>Aegilops</taxon>
    </lineage>
</organism>
<dbReference type="Proteomes" id="UP000015105">
    <property type="component" value="Chromosome 6D"/>
</dbReference>
<keyword evidence="3" id="KW-1185">Reference proteome</keyword>
<dbReference type="Gramene" id="AET6Gv20899600.1">
    <property type="protein sequence ID" value="AET6Gv20899600.1"/>
    <property type="gene ID" value="AET6Gv20899600"/>
</dbReference>
<reference evidence="3" key="2">
    <citation type="journal article" date="2017" name="Nat. Plants">
        <title>The Aegilops tauschii genome reveals multiple impacts of transposons.</title>
        <authorList>
            <person name="Zhao G."/>
            <person name="Zou C."/>
            <person name="Li K."/>
            <person name="Wang K."/>
            <person name="Li T."/>
            <person name="Gao L."/>
            <person name="Zhang X."/>
            <person name="Wang H."/>
            <person name="Yang Z."/>
            <person name="Liu X."/>
            <person name="Jiang W."/>
            <person name="Mao L."/>
            <person name="Kong X."/>
            <person name="Jiao Y."/>
            <person name="Jia J."/>
        </authorList>
    </citation>
    <scope>NUCLEOTIDE SEQUENCE [LARGE SCALE GENOMIC DNA]</scope>
    <source>
        <strain evidence="3">cv. AL8/78</strain>
    </source>
</reference>
<feature type="region of interest" description="Disordered" evidence="1">
    <location>
        <begin position="1"/>
        <end position="37"/>
    </location>
</feature>
<feature type="compositionally biased region" description="Basic residues" evidence="1">
    <location>
        <begin position="71"/>
        <end position="86"/>
    </location>
</feature>
<reference evidence="2" key="4">
    <citation type="submission" date="2019-03" db="UniProtKB">
        <authorList>
            <consortium name="EnsemblPlants"/>
        </authorList>
    </citation>
    <scope>IDENTIFICATION</scope>
</reference>
<sequence>ELPRAPPPDQPRRRGPGRPARLSRPRPRRPPPLRPRPCGAVIQSIHQGSTNLFQRLFSAGDLPESAGVERRRGRGAWRAARVRPRL</sequence>
<evidence type="ECO:0000313" key="2">
    <source>
        <dbReference type="EnsemblPlants" id="AET6Gv20899600.1"/>
    </source>
</evidence>
<accession>A0A453PXX2</accession>
<evidence type="ECO:0000256" key="1">
    <source>
        <dbReference type="SAM" id="MobiDB-lite"/>
    </source>
</evidence>
<feature type="region of interest" description="Disordered" evidence="1">
    <location>
        <begin position="65"/>
        <end position="86"/>
    </location>
</feature>
<evidence type="ECO:0000313" key="3">
    <source>
        <dbReference type="Proteomes" id="UP000015105"/>
    </source>
</evidence>